<accession>A0A543KBD6</accession>
<evidence type="ECO:0000256" key="1">
    <source>
        <dbReference type="SAM" id="SignalP"/>
    </source>
</evidence>
<reference evidence="2 3" key="1">
    <citation type="submission" date="2019-06" db="EMBL/GenBank/DDBJ databases">
        <title>Genomic Encyclopedia of Archaeal and Bacterial Type Strains, Phase II (KMG-II): from individual species to whole genera.</title>
        <authorList>
            <person name="Goeker M."/>
        </authorList>
    </citation>
    <scope>NUCLEOTIDE SEQUENCE [LARGE SCALE GENOMIC DNA]</scope>
    <source>
        <strain evidence="2 3">DSM 18423</strain>
    </source>
</reference>
<feature type="chain" id="PRO_5022033678" evidence="1">
    <location>
        <begin position="24"/>
        <end position="87"/>
    </location>
</feature>
<evidence type="ECO:0000313" key="3">
    <source>
        <dbReference type="Proteomes" id="UP000320582"/>
    </source>
</evidence>
<evidence type="ECO:0000313" key="2">
    <source>
        <dbReference type="EMBL" id="TQM92398.1"/>
    </source>
</evidence>
<keyword evidence="3" id="KW-1185">Reference proteome</keyword>
<keyword evidence="1" id="KW-0732">Signal</keyword>
<dbReference type="Proteomes" id="UP000320582">
    <property type="component" value="Unassembled WGS sequence"/>
</dbReference>
<dbReference type="AlphaFoldDB" id="A0A543KBD6"/>
<dbReference type="EMBL" id="VFPT01000001">
    <property type="protein sequence ID" value="TQM92398.1"/>
    <property type="molecule type" value="Genomic_DNA"/>
</dbReference>
<gene>
    <name evidence="2" type="ORF">BD293_1001</name>
</gene>
<sequence length="87" mass="9511">MQNYIALSIVIFLAPLFSNGARAQEVNWEDAIVLVEESARKYSDHAFQILGSTWVGPANDSIKFGYFAVCVGGLVSVHLPVAQDVVR</sequence>
<organism evidence="2 3">
    <name type="scientific">Roseinatronobacter monicus</name>
    <dbReference type="NCBI Taxonomy" id="393481"/>
    <lineage>
        <taxon>Bacteria</taxon>
        <taxon>Pseudomonadati</taxon>
        <taxon>Pseudomonadota</taxon>
        <taxon>Alphaproteobacteria</taxon>
        <taxon>Rhodobacterales</taxon>
        <taxon>Paracoccaceae</taxon>
        <taxon>Roseinatronobacter</taxon>
    </lineage>
</organism>
<protein>
    <submittedName>
        <fullName evidence="2">Uncharacterized protein</fullName>
    </submittedName>
</protein>
<proteinExistence type="predicted"/>
<name>A0A543KBD6_9RHOB</name>
<comment type="caution">
    <text evidence="2">The sequence shown here is derived from an EMBL/GenBank/DDBJ whole genome shotgun (WGS) entry which is preliminary data.</text>
</comment>
<feature type="signal peptide" evidence="1">
    <location>
        <begin position="1"/>
        <end position="23"/>
    </location>
</feature>